<keyword evidence="3" id="KW-1185">Reference proteome</keyword>
<evidence type="ECO:0000313" key="2">
    <source>
        <dbReference type="EMBL" id="KAJ7312274.1"/>
    </source>
</evidence>
<evidence type="ECO:0000256" key="1">
    <source>
        <dbReference type="SAM" id="MobiDB-lite"/>
    </source>
</evidence>
<sequence>MSSAAALMGKLSVHSSRREAAADNQCGEISEILTVKRSGVTAQAIRPSHSAKSAPEIDAATVRNNEIDEELKKARPAMRARRFVALFGGPGAGRASTQSTFLQQVKLYSSGHDTRERQELGTVIQTRISNIRGASNRLIGIGRQWLMAADIAEQCHYTGIQCVILTPGRLPLESSGLRISCIDQFPLHSTGFHCITMDTLFQQIHWIPLDAVPFGWPPLVSAESISSG</sequence>
<protein>
    <submittedName>
        <fullName evidence="2">Uncharacterized protein</fullName>
    </submittedName>
</protein>
<feature type="region of interest" description="Disordered" evidence="1">
    <location>
        <begin position="1"/>
        <end position="23"/>
    </location>
</feature>
<evidence type="ECO:0000313" key="3">
    <source>
        <dbReference type="Proteomes" id="UP001218218"/>
    </source>
</evidence>
<accession>A0AAD7ED80</accession>
<name>A0AAD7ED80_9AGAR</name>
<organism evidence="2 3">
    <name type="scientific">Mycena albidolilacea</name>
    <dbReference type="NCBI Taxonomy" id="1033008"/>
    <lineage>
        <taxon>Eukaryota</taxon>
        <taxon>Fungi</taxon>
        <taxon>Dikarya</taxon>
        <taxon>Basidiomycota</taxon>
        <taxon>Agaricomycotina</taxon>
        <taxon>Agaricomycetes</taxon>
        <taxon>Agaricomycetidae</taxon>
        <taxon>Agaricales</taxon>
        <taxon>Marasmiineae</taxon>
        <taxon>Mycenaceae</taxon>
        <taxon>Mycena</taxon>
    </lineage>
</organism>
<dbReference type="EMBL" id="JARIHO010000073">
    <property type="protein sequence ID" value="KAJ7312274.1"/>
    <property type="molecule type" value="Genomic_DNA"/>
</dbReference>
<gene>
    <name evidence="2" type="ORF">DFH08DRAFT_822307</name>
</gene>
<dbReference type="Proteomes" id="UP001218218">
    <property type="component" value="Unassembled WGS sequence"/>
</dbReference>
<dbReference type="AlphaFoldDB" id="A0AAD7ED80"/>
<proteinExistence type="predicted"/>
<comment type="caution">
    <text evidence="2">The sequence shown here is derived from an EMBL/GenBank/DDBJ whole genome shotgun (WGS) entry which is preliminary data.</text>
</comment>
<reference evidence="2" key="1">
    <citation type="submission" date="2023-03" db="EMBL/GenBank/DDBJ databases">
        <title>Massive genome expansion in bonnet fungi (Mycena s.s.) driven by repeated elements and novel gene families across ecological guilds.</title>
        <authorList>
            <consortium name="Lawrence Berkeley National Laboratory"/>
            <person name="Harder C.B."/>
            <person name="Miyauchi S."/>
            <person name="Viragh M."/>
            <person name="Kuo A."/>
            <person name="Thoen E."/>
            <person name="Andreopoulos B."/>
            <person name="Lu D."/>
            <person name="Skrede I."/>
            <person name="Drula E."/>
            <person name="Henrissat B."/>
            <person name="Morin E."/>
            <person name="Kohler A."/>
            <person name="Barry K."/>
            <person name="LaButti K."/>
            <person name="Morin E."/>
            <person name="Salamov A."/>
            <person name="Lipzen A."/>
            <person name="Mereny Z."/>
            <person name="Hegedus B."/>
            <person name="Baldrian P."/>
            <person name="Stursova M."/>
            <person name="Weitz H."/>
            <person name="Taylor A."/>
            <person name="Grigoriev I.V."/>
            <person name="Nagy L.G."/>
            <person name="Martin F."/>
            <person name="Kauserud H."/>
        </authorList>
    </citation>
    <scope>NUCLEOTIDE SEQUENCE</scope>
    <source>
        <strain evidence="2">CBHHK002</strain>
    </source>
</reference>